<gene>
    <name evidence="2" type="primary">g569</name>
    <name evidence="2" type="ORF">VP750_LOCUS497</name>
</gene>
<reference evidence="2 3" key="1">
    <citation type="submission" date="2024-06" db="EMBL/GenBank/DDBJ databases">
        <authorList>
            <person name="Kraege A."/>
            <person name="Thomma B."/>
        </authorList>
    </citation>
    <scope>NUCLEOTIDE SEQUENCE [LARGE SCALE GENOMIC DNA]</scope>
</reference>
<dbReference type="EMBL" id="CAXHTA020000001">
    <property type="protein sequence ID" value="CAL5218838.1"/>
    <property type="molecule type" value="Genomic_DNA"/>
</dbReference>
<comment type="caution">
    <text evidence="2">The sequence shown here is derived from an EMBL/GenBank/DDBJ whole genome shotgun (WGS) entry which is preliminary data.</text>
</comment>
<keyword evidence="1" id="KW-0732">Signal</keyword>
<dbReference type="Proteomes" id="UP001497392">
    <property type="component" value="Unassembled WGS sequence"/>
</dbReference>
<organism evidence="2 3">
    <name type="scientific">Coccomyxa viridis</name>
    <dbReference type="NCBI Taxonomy" id="1274662"/>
    <lineage>
        <taxon>Eukaryota</taxon>
        <taxon>Viridiplantae</taxon>
        <taxon>Chlorophyta</taxon>
        <taxon>core chlorophytes</taxon>
        <taxon>Trebouxiophyceae</taxon>
        <taxon>Trebouxiophyceae incertae sedis</taxon>
        <taxon>Coccomyxaceae</taxon>
        <taxon>Coccomyxa</taxon>
    </lineage>
</organism>
<evidence type="ECO:0000256" key="1">
    <source>
        <dbReference type="SAM" id="SignalP"/>
    </source>
</evidence>
<evidence type="ECO:0000313" key="2">
    <source>
        <dbReference type="EMBL" id="CAL5218838.1"/>
    </source>
</evidence>
<evidence type="ECO:0000313" key="3">
    <source>
        <dbReference type="Proteomes" id="UP001497392"/>
    </source>
</evidence>
<feature type="chain" id="PRO_5047008023" evidence="1">
    <location>
        <begin position="25"/>
        <end position="77"/>
    </location>
</feature>
<sequence>MFAVAKLVLLVLVAVLAFALSTEGRELLDYYDDCYNGYRGWDWGRGDYYCHGRRWRRDGGWYDGGGWRYGGVGFFIG</sequence>
<name>A0ABP1FG07_9CHLO</name>
<keyword evidence="3" id="KW-1185">Reference proteome</keyword>
<accession>A0ABP1FG07</accession>
<proteinExistence type="predicted"/>
<feature type="signal peptide" evidence="1">
    <location>
        <begin position="1"/>
        <end position="24"/>
    </location>
</feature>
<protein>
    <submittedName>
        <fullName evidence="2">G569 protein</fullName>
    </submittedName>
</protein>